<keyword evidence="3" id="KW-1185">Reference proteome</keyword>
<evidence type="ECO:0000313" key="2">
    <source>
        <dbReference type="EMBL" id="SDK76706.1"/>
    </source>
</evidence>
<protein>
    <submittedName>
        <fullName evidence="2">Uncharacterized protein</fullName>
    </submittedName>
</protein>
<organism evidence="2 3">
    <name type="scientific">Aliiruegeria lutimaris</name>
    <dbReference type="NCBI Taxonomy" id="571298"/>
    <lineage>
        <taxon>Bacteria</taxon>
        <taxon>Pseudomonadati</taxon>
        <taxon>Pseudomonadota</taxon>
        <taxon>Alphaproteobacteria</taxon>
        <taxon>Rhodobacterales</taxon>
        <taxon>Roseobacteraceae</taxon>
        <taxon>Aliiruegeria</taxon>
    </lineage>
</organism>
<gene>
    <name evidence="2" type="ORF">SAMN04488026_105313</name>
</gene>
<name>A0A1G9EKP9_9RHOB</name>
<dbReference type="Proteomes" id="UP000199382">
    <property type="component" value="Unassembled WGS sequence"/>
</dbReference>
<dbReference type="RefSeq" id="WP_280138502.1">
    <property type="nucleotide sequence ID" value="NZ_FNEK01000053.1"/>
</dbReference>
<evidence type="ECO:0000256" key="1">
    <source>
        <dbReference type="SAM" id="Phobius"/>
    </source>
</evidence>
<dbReference type="EMBL" id="FNEK01000053">
    <property type="protein sequence ID" value="SDK76706.1"/>
    <property type="molecule type" value="Genomic_DNA"/>
</dbReference>
<reference evidence="2 3" key="1">
    <citation type="submission" date="2016-10" db="EMBL/GenBank/DDBJ databases">
        <authorList>
            <person name="de Groot N.N."/>
        </authorList>
    </citation>
    <scope>NUCLEOTIDE SEQUENCE [LARGE SCALE GENOMIC DNA]</scope>
    <source>
        <strain evidence="2 3">DSM 25294</strain>
    </source>
</reference>
<proteinExistence type="predicted"/>
<keyword evidence="1" id="KW-0472">Membrane</keyword>
<dbReference type="AlphaFoldDB" id="A0A1G9EKP9"/>
<sequence>MPTRDDMIREYRSRAGTLPALLLIYAALVSTLALSASAIL</sequence>
<accession>A0A1G9EKP9</accession>
<feature type="transmembrane region" description="Helical" evidence="1">
    <location>
        <begin position="20"/>
        <end position="39"/>
    </location>
</feature>
<evidence type="ECO:0000313" key="3">
    <source>
        <dbReference type="Proteomes" id="UP000199382"/>
    </source>
</evidence>
<keyword evidence="1" id="KW-1133">Transmembrane helix</keyword>
<keyword evidence="1" id="KW-0812">Transmembrane</keyword>